<dbReference type="GO" id="GO:0019619">
    <property type="term" value="P:3,4-dihydroxybenzoate catabolic process"/>
    <property type="evidence" value="ECO:0007669"/>
    <property type="project" value="InterPro"/>
</dbReference>
<evidence type="ECO:0000256" key="2">
    <source>
        <dbReference type="ARBA" id="ARBA00022964"/>
    </source>
</evidence>
<reference evidence="7" key="2">
    <citation type="submission" date="2020-09" db="EMBL/GenBank/DDBJ databases">
        <authorList>
            <person name="Sun Q."/>
            <person name="Zhou Y."/>
        </authorList>
    </citation>
    <scope>NUCLEOTIDE SEQUENCE</scope>
    <source>
        <strain evidence="7">CGMCC 1.12827</strain>
    </source>
</reference>
<gene>
    <name evidence="7" type="ORF">GCM10011489_27420</name>
</gene>
<dbReference type="NCBIfam" id="TIGR02422">
    <property type="entry name" value="protocat_beta"/>
    <property type="match status" value="1"/>
</dbReference>
<dbReference type="InterPro" id="IPR024756">
    <property type="entry name" value="PCDO_beta_N"/>
</dbReference>
<protein>
    <submittedName>
        <fullName evidence="7">Protocatechuate 3,4-dioxygenase subunit beta</fullName>
    </submittedName>
</protein>
<feature type="region of interest" description="Disordered" evidence="4">
    <location>
        <begin position="1"/>
        <end position="24"/>
    </location>
</feature>
<keyword evidence="2" id="KW-0223">Dioxygenase</keyword>
<dbReference type="EMBL" id="BMGC01000021">
    <property type="protein sequence ID" value="GGB38256.1"/>
    <property type="molecule type" value="Genomic_DNA"/>
</dbReference>
<dbReference type="PANTHER" id="PTHR33711">
    <property type="entry name" value="DIOXYGENASE, PUTATIVE (AFU_ORTHOLOGUE AFUA_2G02910)-RELATED"/>
    <property type="match status" value="1"/>
</dbReference>
<comment type="similarity">
    <text evidence="1">Belongs to the intradiol ring-cleavage dioxygenase family.</text>
</comment>
<dbReference type="GO" id="GO:0008199">
    <property type="term" value="F:ferric iron binding"/>
    <property type="evidence" value="ECO:0007669"/>
    <property type="project" value="InterPro"/>
</dbReference>
<dbReference type="InterPro" id="IPR050770">
    <property type="entry name" value="Intradiol_RC_Dioxygenase"/>
</dbReference>
<feature type="domain" description="Protocatechuate 3,4-dioxygenase beta subunit N-terminal" evidence="6">
    <location>
        <begin position="44"/>
        <end position="73"/>
    </location>
</feature>
<keyword evidence="3" id="KW-0560">Oxidoreductase</keyword>
<organism evidence="7 8">
    <name type="scientific">Gordonia jinhuaensis</name>
    <dbReference type="NCBI Taxonomy" id="1517702"/>
    <lineage>
        <taxon>Bacteria</taxon>
        <taxon>Bacillati</taxon>
        <taxon>Actinomycetota</taxon>
        <taxon>Actinomycetes</taxon>
        <taxon>Mycobacteriales</taxon>
        <taxon>Gordoniaceae</taxon>
        <taxon>Gordonia</taxon>
    </lineage>
</organism>
<evidence type="ECO:0000256" key="1">
    <source>
        <dbReference type="ARBA" id="ARBA00007825"/>
    </source>
</evidence>
<dbReference type="Pfam" id="PF12391">
    <property type="entry name" value="PCDO_beta_N"/>
    <property type="match status" value="1"/>
</dbReference>
<dbReference type="Gene3D" id="2.60.130.10">
    <property type="entry name" value="Aromatic compound dioxygenase"/>
    <property type="match status" value="1"/>
</dbReference>
<evidence type="ECO:0000256" key="4">
    <source>
        <dbReference type="SAM" id="MobiDB-lite"/>
    </source>
</evidence>
<dbReference type="SUPFAM" id="SSF49482">
    <property type="entry name" value="Aromatic compound dioxygenase"/>
    <property type="match status" value="1"/>
</dbReference>
<evidence type="ECO:0000313" key="8">
    <source>
        <dbReference type="Proteomes" id="UP000621454"/>
    </source>
</evidence>
<dbReference type="GO" id="GO:0018578">
    <property type="term" value="F:protocatechuate 3,4-dioxygenase activity"/>
    <property type="evidence" value="ECO:0007669"/>
    <property type="project" value="InterPro"/>
</dbReference>
<dbReference type="InterPro" id="IPR015889">
    <property type="entry name" value="Intradiol_dOase_core"/>
</dbReference>
<dbReference type="Proteomes" id="UP000621454">
    <property type="component" value="Unassembled WGS sequence"/>
</dbReference>
<name>A0A916TC18_9ACTN</name>
<sequence length="275" mass="30554">MTAVNEPLDGQAAPASRRSHDGFGGDALITPRTIGFGPITRRVGEVHPPAYTPGYKTSVLRSPQKALISNPPTLSEITGPVFGADELGERDNDMILNFATDGLPIGERLIVHGYVRDEFGNPVPGALVEAWQANAGGRYRHKTDQYLAPIDPNFGGCGRMITDANGYYMFRTIKPGPYPWKNRVNEWRPAHIHFSISGDAWAQRLITQMYFEGDPLIDRCPIVKTIPTREQVQSLIAREDAANFVSMDARTYRFDITLRGRAATFFEDHIPGARR</sequence>
<proteinExistence type="inferred from homology"/>
<accession>A0A916TC18</accession>
<dbReference type="InterPro" id="IPR000627">
    <property type="entry name" value="Intradiol_dOase_C"/>
</dbReference>
<dbReference type="AlphaFoldDB" id="A0A916TC18"/>
<dbReference type="PANTHER" id="PTHR33711:SF10">
    <property type="entry name" value="INTRADIOL RING-CLEAVAGE DIOXYGENASES DOMAIN-CONTAINING PROTEIN"/>
    <property type="match status" value="1"/>
</dbReference>
<reference evidence="7" key="1">
    <citation type="journal article" date="2014" name="Int. J. Syst. Evol. Microbiol.">
        <title>Complete genome sequence of Corynebacterium casei LMG S-19264T (=DSM 44701T), isolated from a smear-ripened cheese.</title>
        <authorList>
            <consortium name="US DOE Joint Genome Institute (JGI-PGF)"/>
            <person name="Walter F."/>
            <person name="Albersmeier A."/>
            <person name="Kalinowski J."/>
            <person name="Ruckert C."/>
        </authorList>
    </citation>
    <scope>NUCLEOTIDE SEQUENCE</scope>
    <source>
        <strain evidence="7">CGMCC 1.12827</strain>
    </source>
</reference>
<evidence type="ECO:0000259" key="6">
    <source>
        <dbReference type="Pfam" id="PF12391"/>
    </source>
</evidence>
<keyword evidence="8" id="KW-1185">Reference proteome</keyword>
<dbReference type="Pfam" id="PF00775">
    <property type="entry name" value="Dioxygenase_C"/>
    <property type="match status" value="1"/>
</dbReference>
<evidence type="ECO:0000259" key="5">
    <source>
        <dbReference type="Pfam" id="PF00775"/>
    </source>
</evidence>
<comment type="caution">
    <text evidence="7">The sequence shown here is derived from an EMBL/GenBank/DDBJ whole genome shotgun (WGS) entry which is preliminary data.</text>
</comment>
<dbReference type="RefSeq" id="WP_188587151.1">
    <property type="nucleotide sequence ID" value="NZ_BMGC01000021.1"/>
</dbReference>
<dbReference type="InterPro" id="IPR012785">
    <property type="entry name" value="Protocat_dOase_b"/>
</dbReference>
<feature type="domain" description="Intradiol ring-cleavage dioxygenases" evidence="5">
    <location>
        <begin position="77"/>
        <end position="260"/>
    </location>
</feature>
<evidence type="ECO:0000256" key="3">
    <source>
        <dbReference type="ARBA" id="ARBA00023002"/>
    </source>
</evidence>
<evidence type="ECO:0000313" key="7">
    <source>
        <dbReference type="EMBL" id="GGB38256.1"/>
    </source>
</evidence>